<dbReference type="InterPro" id="IPR038973">
    <property type="entry name" value="MutL/Mlh/Pms-like"/>
</dbReference>
<dbReference type="EMBL" id="CAJEWN010000938">
    <property type="protein sequence ID" value="CAD2192320.1"/>
    <property type="molecule type" value="Genomic_DNA"/>
</dbReference>
<evidence type="ECO:0000313" key="8">
    <source>
        <dbReference type="Proteomes" id="UP000580250"/>
    </source>
</evidence>
<dbReference type="CDD" id="cd16926">
    <property type="entry name" value="HATPase_MutL-MLH-PMS-like"/>
    <property type="match status" value="1"/>
</dbReference>
<dbReference type="SUPFAM" id="SSF55874">
    <property type="entry name" value="ATPase domain of HSP90 chaperone/DNA topoisomerase II/histidine kinase"/>
    <property type="match status" value="1"/>
</dbReference>
<reference evidence="7 8" key="1">
    <citation type="submission" date="2020-08" db="EMBL/GenBank/DDBJ databases">
        <authorList>
            <person name="Koutsovoulos G."/>
            <person name="Danchin GJ E."/>
        </authorList>
    </citation>
    <scope>NUCLEOTIDE SEQUENCE [LARGE SCALE GENOMIC DNA]</scope>
</reference>
<comment type="similarity">
    <text evidence="2">Belongs to the DNA mismatch repair MutL/HexB family.</text>
</comment>
<dbReference type="Pfam" id="PF01119">
    <property type="entry name" value="DNA_mis_repair"/>
    <property type="match status" value="1"/>
</dbReference>
<sequence length="779" mass="88279">MSSTIPRIIQLSQNVVDKIAAGEVVIRPVNAVKELVENSLDAGATEVNVSIRAGGLELIKIQALPCPLIYLNNISFLDNGHGINREELSIACCRFTTSKLREFEDLQKIQTFGFRGEALASISLVSNLIITTRTANEICASKACFKEGKLIGQIERSAGLLGTTICVEKLFQNMPSRLAAFRQPSEEANKIADILIRYSIHYPKISFSYRRLDGNGYDFRTSGDGDQHGTIKRLLHEKASNGLTNLEFNNSSLHFSAKICLATPVAIFTSKAVQTRNDKIKIFHLFVNGRSVESFRLQKSFDSIFTSRDLLCPFASFSLLIDPQRVDVNIHPTKKLVYFLCEDDIIEFIGKQIEKFVNEIQSRQSLQINNLNEELEGDCSKKNKNNRKRKAGNEKEIISGENLKNLNNLNCSSLPSSSSSFLNVSSKVQSNSPKVAPKNKIRVDFLNRSLDEFVLTNEDLNLRPNSSVRLSLLKKVAFEEENNEEGGSNINPIEINEIERENGENIGGKTNNKNDSQVDCCIPREFSFNSLVDLRREICQKADNKLVELFKKHLLIGFFDSENALIQSENNVYLINNQKILRQFFYQLIIFSFGNMGAYDLIIQSENSSTKNLSIYKLLLLEEEEKEKKIANLCQILVKNREILWDFFSIKIILNSINEDAVLAAIPCLINGYLPEMEGLPLLLYKLANVNYEDEKSCYSQIAFALADFHLPSISEEDYENLNDEQQNIFKKQNLRVQRTLRSLIFPALRNRFLPSSELEEYIKELTSTAKAFKHFGRC</sequence>
<dbReference type="Pfam" id="PF16413">
    <property type="entry name" value="Mlh1_C"/>
    <property type="match status" value="1"/>
</dbReference>
<feature type="domain" description="DNA mismatch repair protein S5" evidence="6">
    <location>
        <begin position="231"/>
        <end position="358"/>
    </location>
</feature>
<dbReference type="PANTHER" id="PTHR10073:SF12">
    <property type="entry name" value="DNA MISMATCH REPAIR PROTEIN MLH1"/>
    <property type="match status" value="1"/>
</dbReference>
<dbReference type="InterPro" id="IPR014762">
    <property type="entry name" value="DNA_mismatch_repair_CS"/>
</dbReference>
<dbReference type="InterPro" id="IPR014721">
    <property type="entry name" value="Ribsml_uS5_D2-typ_fold_subgr"/>
</dbReference>
<dbReference type="InterPro" id="IPR032189">
    <property type="entry name" value="Mlh1_C"/>
</dbReference>
<evidence type="ECO:0000256" key="4">
    <source>
        <dbReference type="ARBA" id="ARBA00023204"/>
    </source>
</evidence>
<dbReference type="Proteomes" id="UP000580250">
    <property type="component" value="Unassembled WGS sequence"/>
</dbReference>
<dbReference type="InterPro" id="IPR002099">
    <property type="entry name" value="MutL/Mlh/PMS"/>
</dbReference>
<keyword evidence="5" id="KW-0539">Nucleus</keyword>
<comment type="subcellular location">
    <subcellularLocation>
        <location evidence="1">Nucleus</location>
    </subcellularLocation>
</comment>
<dbReference type="PANTHER" id="PTHR10073">
    <property type="entry name" value="DNA MISMATCH REPAIR PROTEIN MLH, PMS, MUTL"/>
    <property type="match status" value="1"/>
</dbReference>
<dbReference type="Pfam" id="PF13589">
    <property type="entry name" value="HATPase_c_3"/>
    <property type="match status" value="1"/>
</dbReference>
<dbReference type="Gene3D" id="3.30.230.10">
    <property type="match status" value="1"/>
</dbReference>
<dbReference type="SMART" id="SM01340">
    <property type="entry name" value="DNA_mis_repair"/>
    <property type="match status" value="1"/>
</dbReference>
<proteinExistence type="inferred from homology"/>
<evidence type="ECO:0000256" key="5">
    <source>
        <dbReference type="ARBA" id="ARBA00023242"/>
    </source>
</evidence>
<dbReference type="GO" id="GO:0032389">
    <property type="term" value="C:MutLalpha complex"/>
    <property type="evidence" value="ECO:0007669"/>
    <property type="project" value="TreeGrafter"/>
</dbReference>
<evidence type="ECO:0000256" key="2">
    <source>
        <dbReference type="ARBA" id="ARBA00006082"/>
    </source>
</evidence>
<dbReference type="Gene3D" id="3.30.565.10">
    <property type="entry name" value="Histidine kinase-like ATPase, C-terminal domain"/>
    <property type="match status" value="1"/>
</dbReference>
<organism evidence="7 8">
    <name type="scientific">Meloidogyne enterolobii</name>
    <name type="common">Root-knot nematode worm</name>
    <name type="synonym">Meloidogyne mayaguensis</name>
    <dbReference type="NCBI Taxonomy" id="390850"/>
    <lineage>
        <taxon>Eukaryota</taxon>
        <taxon>Metazoa</taxon>
        <taxon>Ecdysozoa</taxon>
        <taxon>Nematoda</taxon>
        <taxon>Chromadorea</taxon>
        <taxon>Rhabditida</taxon>
        <taxon>Tylenchina</taxon>
        <taxon>Tylenchomorpha</taxon>
        <taxon>Tylenchoidea</taxon>
        <taxon>Meloidogynidae</taxon>
        <taxon>Meloidogyninae</taxon>
        <taxon>Meloidogyne</taxon>
    </lineage>
</organism>
<dbReference type="OrthoDB" id="10263226at2759"/>
<dbReference type="GO" id="GO:0005524">
    <property type="term" value="F:ATP binding"/>
    <property type="evidence" value="ECO:0007669"/>
    <property type="project" value="InterPro"/>
</dbReference>
<dbReference type="GO" id="GO:0006298">
    <property type="term" value="P:mismatch repair"/>
    <property type="evidence" value="ECO:0007669"/>
    <property type="project" value="InterPro"/>
</dbReference>
<accession>A0A6V7WZ61</accession>
<gene>
    <name evidence="7" type="ORF">MENT_LOCUS45200</name>
</gene>
<evidence type="ECO:0000259" key="6">
    <source>
        <dbReference type="SMART" id="SM01340"/>
    </source>
</evidence>
<evidence type="ECO:0000256" key="1">
    <source>
        <dbReference type="ARBA" id="ARBA00004123"/>
    </source>
</evidence>
<dbReference type="InterPro" id="IPR036890">
    <property type="entry name" value="HATPase_C_sf"/>
</dbReference>
<dbReference type="GO" id="GO:0016887">
    <property type="term" value="F:ATP hydrolysis activity"/>
    <property type="evidence" value="ECO:0007669"/>
    <property type="project" value="InterPro"/>
</dbReference>
<dbReference type="InterPro" id="IPR013507">
    <property type="entry name" value="DNA_mismatch_S5_2-like"/>
</dbReference>
<evidence type="ECO:0000256" key="3">
    <source>
        <dbReference type="ARBA" id="ARBA00022763"/>
    </source>
</evidence>
<protein>
    <recommendedName>
        <fullName evidence="6">DNA mismatch repair protein S5 domain-containing protein</fullName>
    </recommendedName>
</protein>
<name>A0A6V7WZ61_MELEN</name>
<comment type="caution">
    <text evidence="7">The sequence shown here is derived from an EMBL/GenBank/DDBJ whole genome shotgun (WGS) entry which is preliminary data.</text>
</comment>
<dbReference type="NCBIfam" id="TIGR00585">
    <property type="entry name" value="mutl"/>
    <property type="match status" value="1"/>
</dbReference>
<dbReference type="SUPFAM" id="SSF54211">
    <property type="entry name" value="Ribosomal protein S5 domain 2-like"/>
    <property type="match status" value="1"/>
</dbReference>
<evidence type="ECO:0000313" key="7">
    <source>
        <dbReference type="EMBL" id="CAD2192320.1"/>
    </source>
</evidence>
<dbReference type="PROSITE" id="PS00058">
    <property type="entry name" value="DNA_MISMATCH_REPAIR_1"/>
    <property type="match status" value="1"/>
</dbReference>
<dbReference type="InterPro" id="IPR020568">
    <property type="entry name" value="Ribosomal_Su5_D2-typ_SF"/>
</dbReference>
<dbReference type="AlphaFoldDB" id="A0A6V7WZ61"/>
<keyword evidence="3" id="KW-0227">DNA damage</keyword>
<dbReference type="GO" id="GO:0030983">
    <property type="term" value="F:mismatched DNA binding"/>
    <property type="evidence" value="ECO:0007669"/>
    <property type="project" value="InterPro"/>
</dbReference>
<keyword evidence="4" id="KW-0234">DNA repair</keyword>
<dbReference type="GO" id="GO:0140664">
    <property type="term" value="F:ATP-dependent DNA damage sensor activity"/>
    <property type="evidence" value="ECO:0007669"/>
    <property type="project" value="InterPro"/>
</dbReference>